<dbReference type="SUPFAM" id="SSF50249">
    <property type="entry name" value="Nucleic acid-binding proteins"/>
    <property type="match status" value="1"/>
</dbReference>
<evidence type="ECO:0000259" key="1">
    <source>
        <dbReference type="Pfam" id="PF02721"/>
    </source>
</evidence>
<dbReference type="AlphaFoldDB" id="A0A835LMV4"/>
<dbReference type="PANTHER" id="PTHR47165:SF4">
    <property type="entry name" value="OS03G0429900 PROTEIN"/>
    <property type="match status" value="1"/>
</dbReference>
<gene>
    <name evidence="2" type="ORF">IFM89_020160</name>
</gene>
<dbReference type="EMBL" id="JADFTS010000008">
    <property type="protein sequence ID" value="KAF9593096.1"/>
    <property type="molecule type" value="Genomic_DNA"/>
</dbReference>
<dbReference type="PANTHER" id="PTHR47165">
    <property type="entry name" value="OS03G0429900 PROTEIN"/>
    <property type="match status" value="1"/>
</dbReference>
<reference evidence="2 3" key="1">
    <citation type="submission" date="2020-10" db="EMBL/GenBank/DDBJ databases">
        <title>The Coptis chinensis genome and diversification of protoberbering-type alkaloids.</title>
        <authorList>
            <person name="Wang B."/>
            <person name="Shu S."/>
            <person name="Song C."/>
            <person name="Liu Y."/>
        </authorList>
    </citation>
    <scope>NUCLEOTIDE SEQUENCE [LARGE SCALE GENOMIC DNA]</scope>
    <source>
        <strain evidence="2">HL-2020</strain>
        <tissue evidence="2">Leaf</tissue>
    </source>
</reference>
<dbReference type="Proteomes" id="UP000631114">
    <property type="component" value="Unassembled WGS sequence"/>
</dbReference>
<evidence type="ECO:0000313" key="3">
    <source>
        <dbReference type="Proteomes" id="UP000631114"/>
    </source>
</evidence>
<dbReference type="InterPro" id="IPR003871">
    <property type="entry name" value="RFA1B/D_OB_1st"/>
</dbReference>
<evidence type="ECO:0000313" key="2">
    <source>
        <dbReference type="EMBL" id="KAF9593096.1"/>
    </source>
</evidence>
<comment type="caution">
    <text evidence="2">The sequence shown here is derived from an EMBL/GenBank/DDBJ whole genome shotgun (WGS) entry which is preliminary data.</text>
</comment>
<dbReference type="CDD" id="cd04480">
    <property type="entry name" value="RPA1_DBD_A_like"/>
    <property type="match status" value="1"/>
</dbReference>
<keyword evidence="3" id="KW-1185">Reference proteome</keyword>
<name>A0A835LMV4_9MAGN</name>
<dbReference type="Pfam" id="PF02721">
    <property type="entry name" value="DUF223"/>
    <property type="match status" value="1"/>
</dbReference>
<organism evidence="2 3">
    <name type="scientific">Coptis chinensis</name>
    <dbReference type="NCBI Taxonomy" id="261450"/>
    <lineage>
        <taxon>Eukaryota</taxon>
        <taxon>Viridiplantae</taxon>
        <taxon>Streptophyta</taxon>
        <taxon>Embryophyta</taxon>
        <taxon>Tracheophyta</taxon>
        <taxon>Spermatophyta</taxon>
        <taxon>Magnoliopsida</taxon>
        <taxon>Ranunculales</taxon>
        <taxon>Ranunculaceae</taxon>
        <taxon>Coptidoideae</taxon>
        <taxon>Coptis</taxon>
    </lineage>
</organism>
<dbReference type="InterPro" id="IPR012340">
    <property type="entry name" value="NA-bd_OB-fold"/>
</dbReference>
<feature type="domain" description="Replication protein A 70 kDa DNA-binding subunit B/D first OB fold" evidence="1">
    <location>
        <begin position="116"/>
        <end position="221"/>
    </location>
</feature>
<dbReference type="Gene3D" id="2.40.50.140">
    <property type="entry name" value="Nucleic acid-binding proteins"/>
    <property type="match status" value="1"/>
</dbReference>
<sequence length="290" mass="33605">MSISRNRSKPKFSERGDDKYTWHKMLELLKPHLNKHPLGQLTFISDRRELGWELTSGDLVPAVKDVIKREWRFSLTKILIAYVEEPTEGKFSASANRTLTTRIPTAFGENVESAIHHLDKLHTRTDRWKIRVRVTRMWKPINSKKNCAISIEFVMLDSKGYQIHAVLFKKDFQYFNSVVKEDFVQEGSIYTLEKFDVVFAKDYSPVEHAYKIHFKEGTLVKIATEEANDISKHMFKFTEFDNIPTKASQLTFLIDVIDVSTKVGKARKAAGKLLKEVVIMNKRQAWAVNP</sequence>
<proteinExistence type="predicted"/>
<accession>A0A835LMV4</accession>
<protein>
    <recommendedName>
        <fullName evidence="1">Replication protein A 70 kDa DNA-binding subunit B/D first OB fold domain-containing protein</fullName>
    </recommendedName>
</protein>
<dbReference type="OrthoDB" id="1081723at2759"/>